<feature type="domain" description="AMP-dependent synthetase/ligase" evidence="1">
    <location>
        <begin position="16"/>
        <end position="379"/>
    </location>
</feature>
<comment type="caution">
    <text evidence="2">The sequence shown here is derived from an EMBL/GenBank/DDBJ whole genome shotgun (WGS) entry which is preliminary data.</text>
</comment>
<accession>A0ABS1B4K1</accession>
<evidence type="ECO:0000259" key="1">
    <source>
        <dbReference type="Pfam" id="PF00501"/>
    </source>
</evidence>
<dbReference type="RefSeq" id="WP_200092542.1">
    <property type="nucleotide sequence ID" value="NZ_JADVKH010000134.1"/>
</dbReference>
<organism evidence="2 3">
    <name type="scientific">Burkholderia vietnamiensis</name>
    <dbReference type="NCBI Taxonomy" id="60552"/>
    <lineage>
        <taxon>Bacteria</taxon>
        <taxon>Pseudomonadati</taxon>
        <taxon>Pseudomonadota</taxon>
        <taxon>Betaproteobacteria</taxon>
        <taxon>Burkholderiales</taxon>
        <taxon>Burkholderiaceae</taxon>
        <taxon>Burkholderia</taxon>
        <taxon>Burkholderia cepacia complex</taxon>
    </lineage>
</organism>
<dbReference type="Proteomes" id="UP000808215">
    <property type="component" value="Unassembled WGS sequence"/>
</dbReference>
<gene>
    <name evidence="2" type="ORF">I5589_30095</name>
</gene>
<dbReference type="PANTHER" id="PTHR45527">
    <property type="entry name" value="NONRIBOSOMAL PEPTIDE SYNTHETASE"/>
    <property type="match status" value="1"/>
</dbReference>
<evidence type="ECO:0000313" key="2">
    <source>
        <dbReference type="EMBL" id="MBJ9691325.1"/>
    </source>
</evidence>
<dbReference type="Pfam" id="PF00501">
    <property type="entry name" value="AMP-binding"/>
    <property type="match status" value="1"/>
</dbReference>
<dbReference type="Gene3D" id="3.40.50.12780">
    <property type="entry name" value="N-terminal domain of ligase-like"/>
    <property type="match status" value="1"/>
</dbReference>
<name>A0ABS1B4K1_BURVI</name>
<dbReference type="InterPro" id="IPR020845">
    <property type="entry name" value="AMP-binding_CS"/>
</dbReference>
<dbReference type="InterPro" id="IPR000873">
    <property type="entry name" value="AMP-dep_synth/lig_dom"/>
</dbReference>
<sequence>MTSFPTALHHRIRDLARLAPDAPALAAPFQNELRLSRRALDAQASLLARRLRAAGVGAEVRVGVCVERSCELFVALLAVLKAGGVFVPLDPRHPAARLDWIVRDAQLRHGVVDAAGRAALGAPFEHTFDVASAAGSVADASAFDEEDAPVHPRAAAYMIYTSGSTGTPKAVVVEHGPLAAHCDALAGALPIEADDRLLHFASVNFDAAHECWLAPLAVGASVTIAPAQPFAPDAAHALMVRESVSVAAFPPAYLREFASVAARDGVPPSLRVLAFGGEALPQQAFDTVRRTFPSVRLVNGYGPTEAVISPMLWPVEPGETPALDADDAYAALPIGRAIGPRVARIDDDADGDADAYANGEPGRAGELLLGGACIARCYHGRAA</sequence>
<dbReference type="EMBL" id="JADVKH010000134">
    <property type="protein sequence ID" value="MBJ9691325.1"/>
    <property type="molecule type" value="Genomic_DNA"/>
</dbReference>
<keyword evidence="3" id="KW-1185">Reference proteome</keyword>
<proteinExistence type="predicted"/>
<dbReference type="PANTHER" id="PTHR45527:SF1">
    <property type="entry name" value="FATTY ACID SYNTHASE"/>
    <property type="match status" value="1"/>
</dbReference>
<protein>
    <submittedName>
        <fullName evidence="2">AMP-binding protein</fullName>
    </submittedName>
</protein>
<feature type="non-terminal residue" evidence="2">
    <location>
        <position position="383"/>
    </location>
</feature>
<reference evidence="2 3" key="1">
    <citation type="submission" date="2020-11" db="EMBL/GenBank/DDBJ databases">
        <title>Enhanced detection system for hospital associated transmission using whole genome sequencing surveillance.</title>
        <authorList>
            <person name="Harrison L.H."/>
            <person name="Van Tyne D."/>
            <person name="Marsh J.W."/>
            <person name="Griffith M.P."/>
            <person name="Snyder D.J."/>
            <person name="Cooper V.S."/>
            <person name="Mustapha M."/>
        </authorList>
    </citation>
    <scope>NUCLEOTIDE SEQUENCE [LARGE SCALE GENOMIC DNA]</scope>
    <source>
        <strain evidence="2 3">BC00020</strain>
    </source>
</reference>
<evidence type="ECO:0000313" key="3">
    <source>
        <dbReference type="Proteomes" id="UP000808215"/>
    </source>
</evidence>
<dbReference type="SUPFAM" id="SSF56801">
    <property type="entry name" value="Acetyl-CoA synthetase-like"/>
    <property type="match status" value="1"/>
</dbReference>
<dbReference type="PROSITE" id="PS00455">
    <property type="entry name" value="AMP_BINDING"/>
    <property type="match status" value="1"/>
</dbReference>
<dbReference type="InterPro" id="IPR042099">
    <property type="entry name" value="ANL_N_sf"/>
</dbReference>